<evidence type="ECO:0000256" key="1">
    <source>
        <dbReference type="SAM" id="MobiDB-lite"/>
    </source>
</evidence>
<proteinExistence type="predicted"/>
<dbReference type="EMBL" id="GBHO01037236">
    <property type="protein sequence ID" value="JAG06368.1"/>
    <property type="molecule type" value="Transcribed_RNA"/>
</dbReference>
<name>A0A0A9WIL5_LYGHE</name>
<reference evidence="2" key="1">
    <citation type="journal article" date="2014" name="PLoS ONE">
        <title>Transcriptome-Based Identification of ABC Transporters in the Western Tarnished Plant Bug Lygus hesperus.</title>
        <authorList>
            <person name="Hull J.J."/>
            <person name="Chaney K."/>
            <person name="Geib S.M."/>
            <person name="Fabrick J.A."/>
            <person name="Brent C.S."/>
            <person name="Walsh D."/>
            <person name="Lavine L.C."/>
        </authorList>
    </citation>
    <scope>NUCLEOTIDE SEQUENCE</scope>
</reference>
<reference evidence="2" key="2">
    <citation type="submission" date="2014-07" db="EMBL/GenBank/DDBJ databases">
        <authorList>
            <person name="Hull J."/>
        </authorList>
    </citation>
    <scope>NUCLEOTIDE SEQUENCE</scope>
</reference>
<feature type="non-terminal residue" evidence="2">
    <location>
        <position position="1"/>
    </location>
</feature>
<feature type="non-terminal residue" evidence="2">
    <location>
        <position position="111"/>
    </location>
</feature>
<sequence length="111" mass="11642">QGMDLLGMDILSRIPFRISSDQNKVSIHIGGLEGWVTGSPGEARVVALQVPSGETQANPVVDSPEETRPKGDSTDSPPAKSLWGVFGDMFEDPIASLGQGADLMGCSEGDE</sequence>
<evidence type="ECO:0000313" key="2">
    <source>
        <dbReference type="EMBL" id="JAG06368.1"/>
    </source>
</evidence>
<dbReference type="AlphaFoldDB" id="A0A0A9WIL5"/>
<protein>
    <submittedName>
        <fullName evidence="2">Thiol:disulfide interchange protein DsbD</fullName>
    </submittedName>
</protein>
<organism evidence="2">
    <name type="scientific">Lygus hesperus</name>
    <name type="common">Western plant bug</name>
    <dbReference type="NCBI Taxonomy" id="30085"/>
    <lineage>
        <taxon>Eukaryota</taxon>
        <taxon>Metazoa</taxon>
        <taxon>Ecdysozoa</taxon>
        <taxon>Arthropoda</taxon>
        <taxon>Hexapoda</taxon>
        <taxon>Insecta</taxon>
        <taxon>Pterygota</taxon>
        <taxon>Neoptera</taxon>
        <taxon>Paraneoptera</taxon>
        <taxon>Hemiptera</taxon>
        <taxon>Heteroptera</taxon>
        <taxon>Panheteroptera</taxon>
        <taxon>Cimicomorpha</taxon>
        <taxon>Miridae</taxon>
        <taxon>Mirini</taxon>
        <taxon>Lygus</taxon>
    </lineage>
</organism>
<accession>A0A0A9WIL5</accession>
<feature type="region of interest" description="Disordered" evidence="1">
    <location>
        <begin position="50"/>
        <end position="83"/>
    </location>
</feature>
<gene>
    <name evidence="2" type="primary">dsbD_1</name>
    <name evidence="2" type="ORF">CM83_104561</name>
</gene>